<gene>
    <name evidence="10" type="ORF">GSLYS_00006789001</name>
</gene>
<dbReference type="Pfam" id="PF00001">
    <property type="entry name" value="7tm_1"/>
    <property type="match status" value="1"/>
</dbReference>
<accession>A0AAV2HIY8</accession>
<evidence type="ECO:0000259" key="9">
    <source>
        <dbReference type="PROSITE" id="PS50262"/>
    </source>
</evidence>
<evidence type="ECO:0000256" key="2">
    <source>
        <dbReference type="ARBA" id="ARBA00022692"/>
    </source>
</evidence>
<protein>
    <recommendedName>
        <fullName evidence="9">G-protein coupled receptors family 1 profile domain-containing protein</fullName>
    </recommendedName>
</protein>
<evidence type="ECO:0000256" key="4">
    <source>
        <dbReference type="ARBA" id="ARBA00023040"/>
    </source>
</evidence>
<feature type="transmembrane region" description="Helical" evidence="8">
    <location>
        <begin position="192"/>
        <end position="212"/>
    </location>
</feature>
<feature type="transmembrane region" description="Helical" evidence="8">
    <location>
        <begin position="18"/>
        <end position="39"/>
    </location>
</feature>
<evidence type="ECO:0000256" key="7">
    <source>
        <dbReference type="ARBA" id="ARBA00023224"/>
    </source>
</evidence>
<evidence type="ECO:0000256" key="1">
    <source>
        <dbReference type="ARBA" id="ARBA00004141"/>
    </source>
</evidence>
<keyword evidence="6" id="KW-0675">Receptor</keyword>
<keyword evidence="3 8" id="KW-1133">Transmembrane helix</keyword>
<feature type="non-terminal residue" evidence="10">
    <location>
        <position position="1"/>
    </location>
</feature>
<feature type="transmembrane region" description="Helical" evidence="8">
    <location>
        <begin position="278"/>
        <end position="302"/>
    </location>
</feature>
<dbReference type="EMBL" id="CAXITT010000125">
    <property type="protein sequence ID" value="CAL1532771.1"/>
    <property type="molecule type" value="Genomic_DNA"/>
</dbReference>
<evidence type="ECO:0000313" key="10">
    <source>
        <dbReference type="EMBL" id="CAL1532771.1"/>
    </source>
</evidence>
<name>A0AAV2HIY8_LYMST</name>
<organism evidence="10 11">
    <name type="scientific">Lymnaea stagnalis</name>
    <name type="common">Great pond snail</name>
    <name type="synonym">Helix stagnalis</name>
    <dbReference type="NCBI Taxonomy" id="6523"/>
    <lineage>
        <taxon>Eukaryota</taxon>
        <taxon>Metazoa</taxon>
        <taxon>Spiralia</taxon>
        <taxon>Lophotrochozoa</taxon>
        <taxon>Mollusca</taxon>
        <taxon>Gastropoda</taxon>
        <taxon>Heterobranchia</taxon>
        <taxon>Euthyneura</taxon>
        <taxon>Panpulmonata</taxon>
        <taxon>Hygrophila</taxon>
        <taxon>Lymnaeoidea</taxon>
        <taxon>Lymnaeidae</taxon>
        <taxon>Lymnaea</taxon>
    </lineage>
</organism>
<sequence length="328" mass="37138">GYVDDYTTQLFVTINNCIISEIIGLAGVISNIINVIVFYKQGFQDTVNISLFGLSVSDLGSLLTLQWENICFNPLFQQLDLPFDPSEIEHVTAGWPHVCFARITSMITAYITFERCLCVAMPLKVKIILTPKRTSFIIVGIFLVMFASTSPIFTVYWLQEKFNSVRNRTLISIVYAPNREVVERITLATNNVLSYISFFSVSIFTAVLVTNLNRKTKWRQNSAVTDRTSVASTRDNRVVKMVISISVVFIVCFAPNTMMFLGTMISPEFGTAGHLRNLNYILVLFGFSMEAINSSTSILIYLKMSSKYKQAFDEIFLCFKSTKSKYKK</sequence>
<keyword evidence="5 8" id="KW-0472">Membrane</keyword>
<keyword evidence="11" id="KW-1185">Reference proteome</keyword>
<feature type="transmembrane region" description="Helical" evidence="8">
    <location>
        <begin position="136"/>
        <end position="158"/>
    </location>
</feature>
<feature type="transmembrane region" description="Helical" evidence="8">
    <location>
        <begin position="242"/>
        <end position="266"/>
    </location>
</feature>
<reference evidence="10 11" key="1">
    <citation type="submission" date="2024-04" db="EMBL/GenBank/DDBJ databases">
        <authorList>
            <consortium name="Genoscope - CEA"/>
            <person name="William W."/>
        </authorList>
    </citation>
    <scope>NUCLEOTIDE SEQUENCE [LARGE SCALE GENOMIC DNA]</scope>
</reference>
<evidence type="ECO:0000256" key="5">
    <source>
        <dbReference type="ARBA" id="ARBA00023136"/>
    </source>
</evidence>
<dbReference type="InterPro" id="IPR000276">
    <property type="entry name" value="GPCR_Rhodpsn"/>
</dbReference>
<dbReference type="PROSITE" id="PS50262">
    <property type="entry name" value="G_PROTEIN_RECEP_F1_2"/>
    <property type="match status" value="1"/>
</dbReference>
<comment type="subcellular location">
    <subcellularLocation>
        <location evidence="1">Membrane</location>
        <topology evidence="1">Multi-pass membrane protein</topology>
    </subcellularLocation>
</comment>
<dbReference type="AlphaFoldDB" id="A0AAV2HIY8"/>
<dbReference type="PANTHER" id="PTHR24243:SF208">
    <property type="entry name" value="PYROKININ-1 RECEPTOR"/>
    <property type="match status" value="1"/>
</dbReference>
<keyword evidence="2 8" id="KW-0812">Transmembrane</keyword>
<keyword evidence="7" id="KW-0807">Transducer</keyword>
<evidence type="ECO:0000256" key="8">
    <source>
        <dbReference type="SAM" id="Phobius"/>
    </source>
</evidence>
<proteinExistence type="predicted"/>
<evidence type="ECO:0000256" key="6">
    <source>
        <dbReference type="ARBA" id="ARBA00023170"/>
    </source>
</evidence>
<dbReference type="GO" id="GO:0004930">
    <property type="term" value="F:G protein-coupled receptor activity"/>
    <property type="evidence" value="ECO:0007669"/>
    <property type="project" value="UniProtKB-KW"/>
</dbReference>
<dbReference type="PANTHER" id="PTHR24243">
    <property type="entry name" value="G-PROTEIN COUPLED RECEPTOR"/>
    <property type="match status" value="1"/>
</dbReference>
<dbReference type="InterPro" id="IPR017452">
    <property type="entry name" value="GPCR_Rhodpsn_7TM"/>
</dbReference>
<comment type="caution">
    <text evidence="10">The sequence shown here is derived from an EMBL/GenBank/DDBJ whole genome shotgun (WGS) entry which is preliminary data.</text>
</comment>
<evidence type="ECO:0000313" key="11">
    <source>
        <dbReference type="Proteomes" id="UP001497497"/>
    </source>
</evidence>
<evidence type="ECO:0000256" key="3">
    <source>
        <dbReference type="ARBA" id="ARBA00022989"/>
    </source>
</evidence>
<dbReference type="GO" id="GO:0016020">
    <property type="term" value="C:membrane"/>
    <property type="evidence" value="ECO:0007669"/>
    <property type="project" value="UniProtKB-SubCell"/>
</dbReference>
<dbReference type="SUPFAM" id="SSF81321">
    <property type="entry name" value="Family A G protein-coupled receptor-like"/>
    <property type="match status" value="1"/>
</dbReference>
<dbReference type="Proteomes" id="UP001497497">
    <property type="component" value="Unassembled WGS sequence"/>
</dbReference>
<feature type="domain" description="G-protein coupled receptors family 1 profile" evidence="9">
    <location>
        <begin position="30"/>
        <end position="301"/>
    </location>
</feature>
<keyword evidence="4" id="KW-0297">G-protein coupled receptor</keyword>
<dbReference type="Gene3D" id="1.20.1070.10">
    <property type="entry name" value="Rhodopsin 7-helix transmembrane proteins"/>
    <property type="match status" value="1"/>
</dbReference>